<evidence type="ECO:0000313" key="2">
    <source>
        <dbReference type="Proteomes" id="UP000281406"/>
    </source>
</evidence>
<evidence type="ECO:0000313" key="1">
    <source>
        <dbReference type="EMBL" id="ROI15298.1"/>
    </source>
</evidence>
<protein>
    <submittedName>
        <fullName evidence="1">Uncharacterized protein</fullName>
    </submittedName>
</protein>
<keyword evidence="2" id="KW-1185">Reference proteome</keyword>
<dbReference type="Proteomes" id="UP000281406">
    <property type="component" value="Unassembled WGS sequence"/>
</dbReference>
<gene>
    <name evidence="1" type="ORF">DPX16_12850</name>
</gene>
<dbReference type="EMBL" id="RJVU01079805">
    <property type="protein sequence ID" value="ROI15298.1"/>
    <property type="molecule type" value="Genomic_DNA"/>
</dbReference>
<name>A0A3N0XDB6_ANAGA</name>
<organism evidence="1 2">
    <name type="scientific">Anabarilius grahami</name>
    <name type="common">Kanglang fish</name>
    <name type="synonym">Barilius grahami</name>
    <dbReference type="NCBI Taxonomy" id="495550"/>
    <lineage>
        <taxon>Eukaryota</taxon>
        <taxon>Metazoa</taxon>
        <taxon>Chordata</taxon>
        <taxon>Craniata</taxon>
        <taxon>Vertebrata</taxon>
        <taxon>Euteleostomi</taxon>
        <taxon>Actinopterygii</taxon>
        <taxon>Neopterygii</taxon>
        <taxon>Teleostei</taxon>
        <taxon>Ostariophysi</taxon>
        <taxon>Cypriniformes</taxon>
        <taxon>Xenocyprididae</taxon>
        <taxon>Xenocypridinae</taxon>
        <taxon>Xenocypridinae incertae sedis</taxon>
        <taxon>Anabarilius</taxon>
    </lineage>
</organism>
<sequence length="106" mass="11480">MKFKFIVTWLEDLQGFGSRANDSSLDFKRPMESSKATDADAVIFELASSLPVMGEYEGLALAASHLLILKQISETGVPCCVNLTRRRRCLRGGSAALLNSALNDGS</sequence>
<proteinExistence type="predicted"/>
<comment type="caution">
    <text evidence="1">The sequence shown here is derived from an EMBL/GenBank/DDBJ whole genome shotgun (WGS) entry which is preliminary data.</text>
</comment>
<accession>A0A3N0XDB6</accession>
<reference evidence="1 2" key="1">
    <citation type="submission" date="2018-10" db="EMBL/GenBank/DDBJ databases">
        <title>Genome assembly for a Yunnan-Guizhou Plateau 3E fish, Anabarilius grahami (Regan), and its evolutionary and genetic applications.</title>
        <authorList>
            <person name="Jiang W."/>
        </authorList>
    </citation>
    <scope>NUCLEOTIDE SEQUENCE [LARGE SCALE GENOMIC DNA]</scope>
    <source>
        <strain evidence="1">AG-KIZ</strain>
        <tissue evidence="1">Muscle</tissue>
    </source>
</reference>
<dbReference type="AlphaFoldDB" id="A0A3N0XDB6"/>